<dbReference type="FunFam" id="1.10.1420.10:FF:000021">
    <property type="entry name" value="DNA mismatch repair protein MSH2"/>
    <property type="match status" value="1"/>
</dbReference>
<evidence type="ECO:0000256" key="6">
    <source>
        <dbReference type="ARBA" id="ARBA00022840"/>
    </source>
</evidence>
<dbReference type="Pfam" id="PF05190">
    <property type="entry name" value="MutS_IV"/>
    <property type="match status" value="1"/>
</dbReference>
<protein>
    <recommendedName>
        <fullName evidence="11">DNA mismatch repair protein MSH2</fullName>
    </recommendedName>
    <alternativeName>
        <fullName evidence="3">DNA mismatch repair protein Msh2</fullName>
    </alternativeName>
    <alternativeName>
        <fullName evidence="10">MutS protein homolog 2</fullName>
    </alternativeName>
</protein>
<feature type="domain" description="DNA mismatch repair proteins mutS family" evidence="13">
    <location>
        <begin position="739"/>
        <end position="755"/>
    </location>
</feature>
<dbReference type="Gene3D" id="3.40.50.300">
    <property type="entry name" value="P-loop containing nucleotide triphosphate hydrolases"/>
    <property type="match status" value="1"/>
</dbReference>
<evidence type="ECO:0000259" key="13">
    <source>
        <dbReference type="PROSITE" id="PS00486"/>
    </source>
</evidence>
<evidence type="ECO:0000256" key="7">
    <source>
        <dbReference type="ARBA" id="ARBA00023125"/>
    </source>
</evidence>
<dbReference type="PIRSF" id="PIRSF005813">
    <property type="entry name" value="MSH2"/>
    <property type="match status" value="1"/>
</dbReference>
<organism evidence="14 15">
    <name type="scientific">Vigna unguiculata</name>
    <name type="common">Cowpea</name>
    <dbReference type="NCBI Taxonomy" id="3917"/>
    <lineage>
        <taxon>Eukaryota</taxon>
        <taxon>Viridiplantae</taxon>
        <taxon>Streptophyta</taxon>
        <taxon>Embryophyta</taxon>
        <taxon>Tracheophyta</taxon>
        <taxon>Spermatophyta</taxon>
        <taxon>Magnoliopsida</taxon>
        <taxon>eudicotyledons</taxon>
        <taxon>Gunneridae</taxon>
        <taxon>Pentapetalae</taxon>
        <taxon>rosids</taxon>
        <taxon>fabids</taxon>
        <taxon>Fabales</taxon>
        <taxon>Fabaceae</taxon>
        <taxon>Papilionoideae</taxon>
        <taxon>50 kb inversion clade</taxon>
        <taxon>NPAAA clade</taxon>
        <taxon>indigoferoid/millettioid clade</taxon>
        <taxon>Phaseoleae</taxon>
        <taxon>Vigna</taxon>
    </lineage>
</organism>
<dbReference type="InterPro" id="IPR000432">
    <property type="entry name" value="DNA_mismatch_repair_MutS_C"/>
</dbReference>
<evidence type="ECO:0000313" key="14">
    <source>
        <dbReference type="EMBL" id="QCD80725.1"/>
    </source>
</evidence>
<evidence type="ECO:0000256" key="9">
    <source>
        <dbReference type="ARBA" id="ARBA00023242"/>
    </source>
</evidence>
<name>A0A4D6KWH4_VIGUN</name>
<dbReference type="Proteomes" id="UP000501690">
    <property type="component" value="Linkage Group LG2"/>
</dbReference>
<dbReference type="SMART" id="SM00533">
    <property type="entry name" value="MUTSd"/>
    <property type="match status" value="1"/>
</dbReference>
<dbReference type="PANTHER" id="PTHR11361">
    <property type="entry name" value="DNA MISMATCH REPAIR PROTEIN MUTS FAMILY MEMBER"/>
    <property type="match status" value="1"/>
</dbReference>
<dbReference type="Gene3D" id="3.30.420.110">
    <property type="entry name" value="MutS, connector domain"/>
    <property type="match status" value="1"/>
</dbReference>
<reference evidence="14 15" key="1">
    <citation type="submission" date="2019-04" db="EMBL/GenBank/DDBJ databases">
        <title>An improved genome assembly and genetic linkage map for asparagus bean, Vigna unguiculata ssp. sesquipedialis.</title>
        <authorList>
            <person name="Xia Q."/>
            <person name="Zhang R."/>
            <person name="Dong Y."/>
        </authorList>
    </citation>
    <scope>NUCLEOTIDE SEQUENCE [LARGE SCALE GENOMIC DNA]</scope>
    <source>
        <tissue evidence="14">Leaf</tissue>
    </source>
</reference>
<dbReference type="InterPro" id="IPR027417">
    <property type="entry name" value="P-loop_NTPase"/>
</dbReference>
<dbReference type="NCBIfam" id="NF003810">
    <property type="entry name" value="PRK05399.1"/>
    <property type="match status" value="1"/>
</dbReference>
<evidence type="ECO:0000256" key="10">
    <source>
        <dbReference type="ARBA" id="ARBA00029795"/>
    </source>
</evidence>
<dbReference type="InterPro" id="IPR045076">
    <property type="entry name" value="MutS"/>
</dbReference>
<keyword evidence="9" id="KW-0539">Nucleus</keyword>
<gene>
    <name evidence="14" type="ORF">DEO72_LG2g1047</name>
</gene>
<dbReference type="InterPro" id="IPR007861">
    <property type="entry name" value="DNA_mismatch_repair_MutS_clamp"/>
</dbReference>
<evidence type="ECO:0000256" key="8">
    <source>
        <dbReference type="ARBA" id="ARBA00023204"/>
    </source>
</evidence>
<proteinExistence type="inferred from homology"/>
<evidence type="ECO:0000256" key="4">
    <source>
        <dbReference type="ARBA" id="ARBA00022741"/>
    </source>
</evidence>
<dbReference type="Pfam" id="PF01624">
    <property type="entry name" value="MutS_I"/>
    <property type="match status" value="1"/>
</dbReference>
<dbReference type="FunFam" id="3.30.420.110:FF:000002">
    <property type="entry name" value="DNA mismatch repair protein"/>
    <property type="match status" value="1"/>
</dbReference>
<dbReference type="InterPro" id="IPR007696">
    <property type="entry name" value="DNA_mismatch_repair_MutS_core"/>
</dbReference>
<dbReference type="GO" id="GO:0051053">
    <property type="term" value="P:negative regulation of DNA metabolic process"/>
    <property type="evidence" value="ECO:0007669"/>
    <property type="project" value="UniProtKB-ARBA"/>
</dbReference>
<keyword evidence="5 12" id="KW-0227">DNA damage</keyword>
<dbReference type="PANTHER" id="PTHR11361:SF35">
    <property type="entry name" value="DNA MISMATCH REPAIR PROTEIN MSH2"/>
    <property type="match status" value="1"/>
</dbReference>
<dbReference type="GO" id="GO:0005524">
    <property type="term" value="F:ATP binding"/>
    <property type="evidence" value="ECO:0007669"/>
    <property type="project" value="UniProtKB-KW"/>
</dbReference>
<dbReference type="GO" id="GO:0006312">
    <property type="term" value="P:mitotic recombination"/>
    <property type="evidence" value="ECO:0007669"/>
    <property type="project" value="TreeGrafter"/>
</dbReference>
<keyword evidence="6" id="KW-0067">ATP-binding</keyword>
<dbReference type="EMBL" id="CP039346">
    <property type="protein sequence ID" value="QCD80725.1"/>
    <property type="molecule type" value="Genomic_DNA"/>
</dbReference>
<dbReference type="Pfam" id="PF00488">
    <property type="entry name" value="MutS_V"/>
    <property type="match status" value="1"/>
</dbReference>
<dbReference type="InterPro" id="IPR036678">
    <property type="entry name" value="MutS_con_dom_sf"/>
</dbReference>
<dbReference type="GO" id="GO:0006298">
    <property type="term" value="P:mismatch repair"/>
    <property type="evidence" value="ECO:0007669"/>
    <property type="project" value="InterPro"/>
</dbReference>
<dbReference type="FunFam" id="3.40.1170.10:FF:000003">
    <property type="entry name" value="DNA mismatch repair protein"/>
    <property type="match status" value="1"/>
</dbReference>
<evidence type="ECO:0000256" key="5">
    <source>
        <dbReference type="ARBA" id="ARBA00022763"/>
    </source>
</evidence>
<dbReference type="Gene3D" id="1.10.1420.10">
    <property type="match status" value="2"/>
</dbReference>
<comment type="function">
    <text evidence="12">Component of the post-replicative DNA mismatch repair system (MMR).</text>
</comment>
<dbReference type="GO" id="GO:0032301">
    <property type="term" value="C:MutSalpha complex"/>
    <property type="evidence" value="ECO:0007669"/>
    <property type="project" value="TreeGrafter"/>
</dbReference>
<dbReference type="AlphaFoldDB" id="A0A4D6KWH4"/>
<dbReference type="FunFam" id="1.10.1420.10:FF:000003">
    <property type="entry name" value="DNA mismatch repair protein"/>
    <property type="match status" value="1"/>
</dbReference>
<evidence type="ECO:0000256" key="12">
    <source>
        <dbReference type="RuleBase" id="RU003756"/>
    </source>
</evidence>
<dbReference type="InterPro" id="IPR032642">
    <property type="entry name" value="Msh2_ATP-bd"/>
</dbReference>
<evidence type="ECO:0000256" key="1">
    <source>
        <dbReference type="ARBA" id="ARBA00004123"/>
    </source>
</evidence>
<dbReference type="InterPro" id="IPR007860">
    <property type="entry name" value="DNA_mmatch_repair_MutS_con_dom"/>
</dbReference>
<dbReference type="Pfam" id="PF05192">
    <property type="entry name" value="MutS_III"/>
    <property type="match status" value="1"/>
</dbReference>
<keyword evidence="7 12" id="KW-0238">DNA-binding</keyword>
<dbReference type="SUPFAM" id="SSF52540">
    <property type="entry name" value="P-loop containing nucleoside triphosphate hydrolases"/>
    <property type="match status" value="1"/>
</dbReference>
<sequence length="940" mass="106022">MAENVDLTNKLPELKLDSKQAQGFLSFFKTLPDDPRAIRLFDRRDYYTAHGDNATFIAKTYYHTTTAMRQLGNGSNALSSVTVSRNMFETIARDLLLDRTDHSLELYEGSGSNWRLVKTGTPGNLGSFEDVLFANSEMQDSPVIVALSLNFRENGCTIGLGFVDLTKRVLGMAEFLDNHFTNVESALVALGCKECLLPIESVKSTEYRMLCDVLTKCGVMLTEKKKYEFKARDLVQDLGRLVKGPIEPVRDFVSGFEYAPGALGALLSYAELLADESNYENYTLRRYNLDSYMRLDSAAMRALNVLESKTDANKNFSLFGLMNRTCTAGMGKRLLHIWLKQPLVDVAEINSRLDIVQAFVEDTVLRQDLRQHLKRISDIERLVHNLQKRRAGLQHIVKLYQSSIRLPFIKSALEIYDGQFSSVMRSRYLEPLHLWTDDEHLNKFIGLVEASVDLDQLENREYMISPSYDSTLANLKEQRELLESQIHNLHRQTADDLDLPIDKALKLDKGTQFGHVFRITKKEEPKIRKKLNTQFIVLETRKDGVKFTNTKLKKLGDQYQQILEEYKNCQKKLVDKVVQTATTFSEVFESLAEIISELDVLLSFADLASSCPTPYTRPDITSSDEGDIILEGCRHPCVEAQDWVNFIPNDCKLVREKTWFQIITGPNMGGKSTFIRQVGVNILMAQVGSFVPCDKASISVRDCIFARVGAGDCQLRGVSTFMQEMLETASILKGATEKSLIIIDELGRGTSTYDGFGLAWAICEHIVEVIKAPTLFATHFHELTALALENVSNDPQKQIVGVANYHVSAHIDSSTRKLTMLYKVEPGACDQSFGIHVAEFANFPESVVTLAREKAAELEDFSPPAASLTDTTQEVGSKRKRVFESDDVSQGTARARQFLETFVDLPLVTMDKMQALQEVRKLTENLEKDAENCNWLKQFL</sequence>
<dbReference type="FunFam" id="3.40.50.300:FF:000925">
    <property type="entry name" value="DNA mismatch repair protein MSH2"/>
    <property type="match status" value="1"/>
</dbReference>
<evidence type="ECO:0000313" key="15">
    <source>
        <dbReference type="Proteomes" id="UP000501690"/>
    </source>
</evidence>
<dbReference type="PROSITE" id="PS00486">
    <property type="entry name" value="DNA_MISMATCH_REPAIR_2"/>
    <property type="match status" value="1"/>
</dbReference>
<keyword evidence="15" id="KW-1185">Reference proteome</keyword>
<dbReference type="GO" id="GO:0030983">
    <property type="term" value="F:mismatched DNA binding"/>
    <property type="evidence" value="ECO:0007669"/>
    <property type="project" value="InterPro"/>
</dbReference>
<keyword evidence="4 12" id="KW-0547">Nucleotide-binding</keyword>
<dbReference type="Gene3D" id="3.40.1170.10">
    <property type="entry name" value="DNA repair protein MutS, domain I"/>
    <property type="match status" value="1"/>
</dbReference>
<comment type="subcellular location">
    <subcellularLocation>
        <location evidence="1">Nucleus</location>
    </subcellularLocation>
</comment>
<keyword evidence="8 12" id="KW-0234">DNA repair</keyword>
<dbReference type="SMART" id="SM00534">
    <property type="entry name" value="MUTSac"/>
    <property type="match status" value="1"/>
</dbReference>
<comment type="similarity">
    <text evidence="2 12">Belongs to the DNA mismatch repair MutS family.</text>
</comment>
<dbReference type="InterPro" id="IPR036187">
    <property type="entry name" value="DNA_mismatch_repair_MutS_sf"/>
</dbReference>
<dbReference type="Pfam" id="PF05188">
    <property type="entry name" value="MutS_II"/>
    <property type="match status" value="1"/>
</dbReference>
<evidence type="ECO:0000256" key="3">
    <source>
        <dbReference type="ARBA" id="ARBA00019549"/>
    </source>
</evidence>
<dbReference type="InterPro" id="IPR016151">
    <property type="entry name" value="DNA_mismatch_repair_MutS_N"/>
</dbReference>
<dbReference type="InterPro" id="IPR011184">
    <property type="entry name" value="DNA_mismatch_repair_Msh2"/>
</dbReference>
<dbReference type="CDD" id="cd03285">
    <property type="entry name" value="ABC_MSH2_euk"/>
    <property type="match status" value="1"/>
</dbReference>
<dbReference type="GO" id="GO:0140664">
    <property type="term" value="F:ATP-dependent DNA damage sensor activity"/>
    <property type="evidence" value="ECO:0007669"/>
    <property type="project" value="InterPro"/>
</dbReference>
<dbReference type="SUPFAM" id="SSF48334">
    <property type="entry name" value="DNA repair protein MutS, domain III"/>
    <property type="match status" value="1"/>
</dbReference>
<evidence type="ECO:0000256" key="11">
    <source>
        <dbReference type="ARBA" id="ARBA00073545"/>
    </source>
</evidence>
<dbReference type="InterPro" id="IPR007695">
    <property type="entry name" value="DNA_mismatch_repair_MutS-lik_N"/>
</dbReference>
<evidence type="ECO:0000256" key="2">
    <source>
        <dbReference type="ARBA" id="ARBA00006271"/>
    </source>
</evidence>
<accession>A0A4D6KWH4</accession>